<evidence type="ECO:0000313" key="2">
    <source>
        <dbReference type="Proteomes" id="UP001304243"/>
    </source>
</evidence>
<accession>A0AAN7DT18</accession>
<organism evidence="1 2">
    <name type="scientific">Mucor velutinosus</name>
    <dbReference type="NCBI Taxonomy" id="708070"/>
    <lineage>
        <taxon>Eukaryota</taxon>
        <taxon>Fungi</taxon>
        <taxon>Fungi incertae sedis</taxon>
        <taxon>Mucoromycota</taxon>
        <taxon>Mucoromycotina</taxon>
        <taxon>Mucoromycetes</taxon>
        <taxon>Mucorales</taxon>
        <taxon>Mucorineae</taxon>
        <taxon>Mucoraceae</taxon>
        <taxon>Mucor</taxon>
    </lineage>
</organism>
<comment type="caution">
    <text evidence="1">The sequence shown here is derived from an EMBL/GenBank/DDBJ whole genome shotgun (WGS) entry which is preliminary data.</text>
</comment>
<evidence type="ECO:0000313" key="1">
    <source>
        <dbReference type="EMBL" id="KAK4521246.1"/>
    </source>
</evidence>
<keyword evidence="2" id="KW-1185">Reference proteome</keyword>
<gene>
    <name evidence="1" type="ORF">ATC70_013191</name>
</gene>
<dbReference type="EMBL" id="JASEJX010000006">
    <property type="protein sequence ID" value="KAK4521246.1"/>
    <property type="molecule type" value="Genomic_DNA"/>
</dbReference>
<dbReference type="AlphaFoldDB" id="A0AAN7DT18"/>
<dbReference type="GeneID" id="89956877"/>
<dbReference type="Proteomes" id="UP001304243">
    <property type="component" value="Unassembled WGS sequence"/>
</dbReference>
<name>A0AAN7DT18_9FUNG</name>
<sequence>MKIASKFGLPLQSCQIIVVSPPSADWDINLLCALYLETGWITTKDSDSKLILVPYIEAYVNAFKIRDMRKKYFQREGKYILLSMQPAEEGHKVIFTTTCFQMQCAKELCALSKKLAFSDFLPVPSVLGSSKSICLSTLNEALWRASMSIITKFRNNYKMQYGVNTEDELSAIDPEWRHENRKIGDILPSAYFSKDQLQGLGEYQIKHFLVDLTQDVDIQQYTKAICDLLQVSLKASRLINGAPDGIRRILLGNGNTGPLHCFLIEKALLQAKLVKTEERFTLNDTDQGVLYRSVKMTRIANALLPPLIQDEEETDGFAFSDREDTKSTLLPLNSFNLQANIDERQIHFILNKVVNASSSAIPVELFTAQERTVEMDHILVTASDIIWDHYQQLESEGHLDALITCYSEHENITLTLDYYKCFAVNLTNFIDNWVKTTNACKKTPIYDSLHIVSKQKHPPV</sequence>
<dbReference type="RefSeq" id="XP_064687912.1">
    <property type="nucleotide sequence ID" value="XM_064832357.1"/>
</dbReference>
<reference evidence="1 2" key="1">
    <citation type="submission" date="2022-11" db="EMBL/GenBank/DDBJ databases">
        <title>Mucor velutinosus strain NIH1002 WGS.</title>
        <authorList>
            <person name="Subramanian P."/>
            <person name="Mullikin J.C."/>
            <person name="Segre J.A."/>
            <person name="Zelazny A.M."/>
        </authorList>
    </citation>
    <scope>NUCLEOTIDE SEQUENCE [LARGE SCALE GENOMIC DNA]</scope>
    <source>
        <strain evidence="1 2">NIH1002</strain>
    </source>
</reference>
<proteinExistence type="predicted"/>
<protein>
    <submittedName>
        <fullName evidence="1">Uncharacterized protein</fullName>
    </submittedName>
</protein>